<dbReference type="GO" id="GO:0000976">
    <property type="term" value="F:transcription cis-regulatory region binding"/>
    <property type="evidence" value="ECO:0007669"/>
    <property type="project" value="TreeGrafter"/>
</dbReference>
<comment type="caution">
    <text evidence="5">The sequence shown here is derived from an EMBL/GenBank/DDBJ whole genome shotgun (WGS) entry which is preliminary data.</text>
</comment>
<name>A0A372ZNI7_9ACTN</name>
<dbReference type="InterPro" id="IPR046335">
    <property type="entry name" value="LacI/GalR-like_sensor"/>
</dbReference>
<keyword evidence="6" id="KW-1185">Reference proteome</keyword>
<dbReference type="PROSITE" id="PS50932">
    <property type="entry name" value="HTH_LACI_2"/>
    <property type="match status" value="1"/>
</dbReference>
<reference evidence="5 6" key="1">
    <citation type="submission" date="2018-08" db="EMBL/GenBank/DDBJ databases">
        <title>Diversity &amp; Physiological Properties of Lignin-Decomposing Actinobacteria from Soil.</title>
        <authorList>
            <person name="Roh S.G."/>
            <person name="Kim S.B."/>
        </authorList>
    </citation>
    <scope>NUCLEOTIDE SEQUENCE [LARGE SCALE GENOMIC DNA]</scope>
    <source>
        <strain evidence="5 6">MMS17-GH009</strain>
    </source>
</reference>
<keyword evidence="1" id="KW-0805">Transcription regulation</keyword>
<proteinExistence type="predicted"/>
<dbReference type="Pfam" id="PF13377">
    <property type="entry name" value="Peripla_BP_3"/>
    <property type="match status" value="1"/>
</dbReference>
<evidence type="ECO:0000256" key="3">
    <source>
        <dbReference type="ARBA" id="ARBA00023163"/>
    </source>
</evidence>
<gene>
    <name evidence="5" type="ORF">DR950_03560</name>
</gene>
<keyword evidence="2" id="KW-0238">DNA-binding</keyword>
<dbReference type="PANTHER" id="PTHR30146">
    <property type="entry name" value="LACI-RELATED TRANSCRIPTIONAL REPRESSOR"/>
    <property type="match status" value="1"/>
</dbReference>
<dbReference type="InterPro" id="IPR028082">
    <property type="entry name" value="Peripla_BP_I"/>
</dbReference>
<dbReference type="SUPFAM" id="SSF47413">
    <property type="entry name" value="lambda repressor-like DNA-binding domains"/>
    <property type="match status" value="1"/>
</dbReference>
<accession>A0A372ZNI7</accession>
<dbReference type="EMBL" id="QVIG01000001">
    <property type="protein sequence ID" value="RGD56990.1"/>
    <property type="molecule type" value="Genomic_DNA"/>
</dbReference>
<dbReference type="PANTHER" id="PTHR30146:SF109">
    <property type="entry name" value="HTH-TYPE TRANSCRIPTIONAL REGULATOR GALS"/>
    <property type="match status" value="1"/>
</dbReference>
<evidence type="ECO:0000259" key="4">
    <source>
        <dbReference type="PROSITE" id="PS50932"/>
    </source>
</evidence>
<organism evidence="5 6">
    <name type="scientific">Kitasatospora xanthocidica</name>
    <dbReference type="NCBI Taxonomy" id="83382"/>
    <lineage>
        <taxon>Bacteria</taxon>
        <taxon>Bacillati</taxon>
        <taxon>Actinomycetota</taxon>
        <taxon>Actinomycetes</taxon>
        <taxon>Kitasatosporales</taxon>
        <taxon>Streptomycetaceae</taxon>
        <taxon>Kitasatospora</taxon>
    </lineage>
</organism>
<dbReference type="Gene3D" id="1.10.260.40">
    <property type="entry name" value="lambda repressor-like DNA-binding domains"/>
    <property type="match status" value="1"/>
</dbReference>
<dbReference type="SUPFAM" id="SSF53822">
    <property type="entry name" value="Periplasmic binding protein-like I"/>
    <property type="match status" value="1"/>
</dbReference>
<evidence type="ECO:0000256" key="2">
    <source>
        <dbReference type="ARBA" id="ARBA00023125"/>
    </source>
</evidence>
<dbReference type="CDD" id="cd06292">
    <property type="entry name" value="PBP1_AglR_RafR-like"/>
    <property type="match status" value="1"/>
</dbReference>
<sequence>MHAHSSPRPRTGSAVTLEMVAARAGVGRQTVSNAINSPELLRPQTLERVRRAIDELGYRPHRAAQALKTRASRLIGYGIRSSSTGVATPVLDRFLHSLSEAADRAGYRVVLFAVAPGDDELTSYRQLLDEHGADGFVLSGTDRGDRRQGWLHEQGVPYVAFGRTWSGRDVGDWVDVDGAAGTSAAVRHLAGLGHRRIGFLGWPKGSGVGDDRARGWQSTMRELGLPTRGRRAESPDDPERATEAAERLLAAGATAVVAASDTLALGWYQALRHDGRTPGPEAAVIGFDDSPIAPLLFPSLSSLAQPLDAVGRECMRLLLDRLGDRQRPTEHVLLEPELVLRESV</sequence>
<dbReference type="Pfam" id="PF00356">
    <property type="entry name" value="LacI"/>
    <property type="match status" value="1"/>
</dbReference>
<keyword evidence="3" id="KW-0804">Transcription</keyword>
<dbReference type="InterPro" id="IPR010982">
    <property type="entry name" value="Lambda_DNA-bd_dom_sf"/>
</dbReference>
<feature type="domain" description="HTH lacI-type" evidence="4">
    <location>
        <begin position="15"/>
        <end position="69"/>
    </location>
</feature>
<dbReference type="AlphaFoldDB" id="A0A372ZNI7"/>
<evidence type="ECO:0000256" key="1">
    <source>
        <dbReference type="ARBA" id="ARBA00023015"/>
    </source>
</evidence>
<dbReference type="CDD" id="cd01392">
    <property type="entry name" value="HTH_LacI"/>
    <property type="match status" value="1"/>
</dbReference>
<dbReference type="Proteomes" id="UP000263377">
    <property type="component" value="Unassembled WGS sequence"/>
</dbReference>
<dbReference type="InterPro" id="IPR000843">
    <property type="entry name" value="HTH_LacI"/>
</dbReference>
<dbReference type="GO" id="GO:0003700">
    <property type="term" value="F:DNA-binding transcription factor activity"/>
    <property type="evidence" value="ECO:0007669"/>
    <property type="project" value="TreeGrafter"/>
</dbReference>
<evidence type="ECO:0000313" key="5">
    <source>
        <dbReference type="EMBL" id="RGD56990.1"/>
    </source>
</evidence>
<dbReference type="SMART" id="SM00354">
    <property type="entry name" value="HTH_LACI"/>
    <property type="match status" value="1"/>
</dbReference>
<evidence type="ECO:0000313" key="6">
    <source>
        <dbReference type="Proteomes" id="UP000263377"/>
    </source>
</evidence>
<dbReference type="Gene3D" id="3.40.50.2300">
    <property type="match status" value="2"/>
</dbReference>
<protein>
    <submittedName>
        <fullName evidence="5">LacI family transcriptional regulator</fullName>
    </submittedName>
</protein>